<gene>
    <name evidence="1" type="ORF">ACFSR2_24430</name>
</gene>
<proteinExistence type="predicted"/>
<evidence type="ECO:0008006" key="3">
    <source>
        <dbReference type="Google" id="ProtNLM"/>
    </source>
</evidence>
<protein>
    <recommendedName>
        <fullName evidence="3">Outer membrane protein beta-barrel domain-containing protein</fullName>
    </recommendedName>
</protein>
<dbReference type="Proteomes" id="UP001597510">
    <property type="component" value="Unassembled WGS sequence"/>
</dbReference>
<reference evidence="2" key="1">
    <citation type="journal article" date="2019" name="Int. J. Syst. Evol. Microbiol.">
        <title>The Global Catalogue of Microorganisms (GCM) 10K type strain sequencing project: providing services to taxonomists for standard genome sequencing and annotation.</title>
        <authorList>
            <consortium name="The Broad Institute Genomics Platform"/>
            <consortium name="The Broad Institute Genome Sequencing Center for Infectious Disease"/>
            <person name="Wu L."/>
            <person name="Ma J."/>
        </authorList>
    </citation>
    <scope>NUCLEOTIDE SEQUENCE [LARGE SCALE GENOMIC DNA]</scope>
    <source>
        <strain evidence="2">KCTC 52344</strain>
    </source>
</reference>
<dbReference type="RefSeq" id="WP_340238572.1">
    <property type="nucleotide sequence ID" value="NZ_JBBEWC010000010.1"/>
</dbReference>
<evidence type="ECO:0000313" key="1">
    <source>
        <dbReference type="EMBL" id="MFD2524071.1"/>
    </source>
</evidence>
<accession>A0ABW5JE57</accession>
<organism evidence="1 2">
    <name type="scientific">Emticicia soli</name>
    <dbReference type="NCBI Taxonomy" id="2027878"/>
    <lineage>
        <taxon>Bacteria</taxon>
        <taxon>Pseudomonadati</taxon>
        <taxon>Bacteroidota</taxon>
        <taxon>Cytophagia</taxon>
        <taxon>Cytophagales</taxon>
        <taxon>Leadbetterellaceae</taxon>
        <taxon>Emticicia</taxon>
    </lineage>
</organism>
<comment type="caution">
    <text evidence="1">The sequence shown here is derived from an EMBL/GenBank/DDBJ whole genome shotgun (WGS) entry which is preliminary data.</text>
</comment>
<evidence type="ECO:0000313" key="2">
    <source>
        <dbReference type="Proteomes" id="UP001597510"/>
    </source>
</evidence>
<sequence>MRYTILTLLFFTFFVQQSLGQDTLLRKKLAIKIAPLALLDIDNTFQLAVEHRLKGNRWTLSEEFGYGTGAANFWGNTFDNSNSRFRENFRVKIEARKYKQAFTGRYVAYELLYKQINDRADRSVGRECESGMCNYYEMLNYPINKYVIGISAKIGYQIRIRNELKKNTNFVFDFYVGGGLRRVMINHQDPSESASSNDYIDYRYGLFSNSGLGYADRNYNIPQISLGIKLGYIIL</sequence>
<keyword evidence="2" id="KW-1185">Reference proteome</keyword>
<name>A0ABW5JE57_9BACT</name>
<dbReference type="EMBL" id="JBHULC010000039">
    <property type="protein sequence ID" value="MFD2524071.1"/>
    <property type="molecule type" value="Genomic_DNA"/>
</dbReference>